<evidence type="ECO:0000313" key="5">
    <source>
        <dbReference type="Proteomes" id="UP000075025"/>
    </source>
</evidence>
<feature type="domain" description="HTH tetR-type" evidence="3">
    <location>
        <begin position="5"/>
        <end position="65"/>
    </location>
</feature>
<dbReference type="InterPro" id="IPR001647">
    <property type="entry name" value="HTH_TetR"/>
</dbReference>
<evidence type="ECO:0000256" key="2">
    <source>
        <dbReference type="PROSITE-ProRule" id="PRU00335"/>
    </source>
</evidence>
<proteinExistence type="predicted"/>
<dbReference type="PRINTS" id="PR00455">
    <property type="entry name" value="HTHTETR"/>
</dbReference>
<dbReference type="Proteomes" id="UP000075025">
    <property type="component" value="Unassembled WGS sequence"/>
</dbReference>
<dbReference type="Pfam" id="PF17937">
    <property type="entry name" value="TetR_C_28"/>
    <property type="match status" value="1"/>
</dbReference>
<sequence length="180" mass="19285">MSRPPLAREAVLDAFTRILVDEGERAATVDATARAAGVSKGGLLYHFNSKSALEAALVERLEKLAREDIDEIERSSEGAVAAHIRSSQNTGSALDVTILAVSRLAQNGNDTATASLRHVRELWEESLRGHTRDETALQIVLLVSDGLYFNAVLDLNAVPSPRVEGADLDKLIEAVVAATT</sequence>
<accession>A0A147EP20</accession>
<gene>
    <name evidence="4" type="ORF">NS220_18505</name>
</gene>
<reference evidence="4 5" key="1">
    <citation type="journal article" date="2016" name="Front. Microbiol.">
        <title>Genomic Resource of Rice Seed Associated Bacteria.</title>
        <authorList>
            <person name="Midha S."/>
            <person name="Bansal K."/>
            <person name="Sharma S."/>
            <person name="Kumar N."/>
            <person name="Patil P.P."/>
            <person name="Chaudhry V."/>
            <person name="Patil P.B."/>
        </authorList>
    </citation>
    <scope>NUCLEOTIDE SEQUENCE [LARGE SCALE GENOMIC DNA]</scope>
    <source>
        <strain evidence="4 5">NS220</strain>
    </source>
</reference>
<dbReference type="RefSeq" id="WP_058625427.1">
    <property type="nucleotide sequence ID" value="NZ_LDRT01000211.1"/>
</dbReference>
<protein>
    <submittedName>
        <fullName evidence="4">Transcriptional regulator</fullName>
    </submittedName>
</protein>
<dbReference type="EMBL" id="LDRT01000211">
    <property type="protein sequence ID" value="KTR85896.1"/>
    <property type="molecule type" value="Genomic_DNA"/>
</dbReference>
<dbReference type="InterPro" id="IPR041479">
    <property type="entry name" value="TetR_CgmR_C"/>
</dbReference>
<dbReference type="AlphaFoldDB" id="A0A147EP20"/>
<feature type="DNA-binding region" description="H-T-H motif" evidence="2">
    <location>
        <begin position="28"/>
        <end position="47"/>
    </location>
</feature>
<dbReference type="PATRIC" id="fig|2033.6.peg.1674"/>
<dbReference type="GO" id="GO:0003677">
    <property type="term" value="F:DNA binding"/>
    <property type="evidence" value="ECO:0007669"/>
    <property type="project" value="UniProtKB-UniRule"/>
</dbReference>
<dbReference type="SUPFAM" id="SSF46689">
    <property type="entry name" value="Homeodomain-like"/>
    <property type="match status" value="1"/>
</dbReference>
<evidence type="ECO:0000256" key="1">
    <source>
        <dbReference type="ARBA" id="ARBA00023125"/>
    </source>
</evidence>
<organism evidence="4 5">
    <name type="scientific">Microbacterium testaceum</name>
    <name type="common">Aureobacterium testaceum</name>
    <name type="synonym">Brevibacterium testaceum</name>
    <dbReference type="NCBI Taxonomy" id="2033"/>
    <lineage>
        <taxon>Bacteria</taxon>
        <taxon>Bacillati</taxon>
        <taxon>Actinomycetota</taxon>
        <taxon>Actinomycetes</taxon>
        <taxon>Micrococcales</taxon>
        <taxon>Microbacteriaceae</taxon>
        <taxon>Microbacterium</taxon>
    </lineage>
</organism>
<evidence type="ECO:0000259" key="3">
    <source>
        <dbReference type="PROSITE" id="PS50977"/>
    </source>
</evidence>
<dbReference type="OrthoDB" id="9806334at2"/>
<dbReference type="PROSITE" id="PS50977">
    <property type="entry name" value="HTH_TETR_2"/>
    <property type="match status" value="1"/>
</dbReference>
<name>A0A147EP20_MICTE</name>
<keyword evidence="1 2" id="KW-0238">DNA-binding</keyword>
<evidence type="ECO:0000313" key="4">
    <source>
        <dbReference type="EMBL" id="KTR85896.1"/>
    </source>
</evidence>
<dbReference type="Pfam" id="PF00440">
    <property type="entry name" value="TetR_N"/>
    <property type="match status" value="1"/>
</dbReference>
<dbReference type="Gene3D" id="1.10.357.10">
    <property type="entry name" value="Tetracycline Repressor, domain 2"/>
    <property type="match status" value="1"/>
</dbReference>
<dbReference type="InterPro" id="IPR009057">
    <property type="entry name" value="Homeodomain-like_sf"/>
</dbReference>
<comment type="caution">
    <text evidence="4">The sequence shown here is derived from an EMBL/GenBank/DDBJ whole genome shotgun (WGS) entry which is preliminary data.</text>
</comment>